<evidence type="ECO:0000256" key="1">
    <source>
        <dbReference type="SAM" id="Phobius"/>
    </source>
</evidence>
<evidence type="ECO:0000313" key="2">
    <source>
        <dbReference type="EMBL" id="KAF1754733.1"/>
    </source>
</evidence>
<evidence type="ECO:0000313" key="3">
    <source>
        <dbReference type="Proteomes" id="UP000483820"/>
    </source>
</evidence>
<comment type="caution">
    <text evidence="2">The sequence shown here is derived from an EMBL/GenBank/DDBJ whole genome shotgun (WGS) entry which is preliminary data.</text>
</comment>
<keyword evidence="1" id="KW-0472">Membrane</keyword>
<name>A0A6A5GJ63_CAERE</name>
<proteinExistence type="predicted"/>
<dbReference type="KEGG" id="crq:GCK72_021297"/>
<dbReference type="RefSeq" id="XP_003096357.2">
    <property type="nucleotide sequence ID" value="XM_003096309.2"/>
</dbReference>
<feature type="transmembrane region" description="Helical" evidence="1">
    <location>
        <begin position="21"/>
        <end position="42"/>
    </location>
</feature>
<reference evidence="2 3" key="1">
    <citation type="submission" date="2019-12" db="EMBL/GenBank/DDBJ databases">
        <title>Chromosome-level assembly of the Caenorhabditis remanei genome.</title>
        <authorList>
            <person name="Teterina A.A."/>
            <person name="Willis J.H."/>
            <person name="Phillips P.C."/>
        </authorList>
    </citation>
    <scope>NUCLEOTIDE SEQUENCE [LARGE SCALE GENOMIC DNA]</scope>
    <source>
        <strain evidence="2 3">PX506</strain>
        <tissue evidence="2">Whole organism</tissue>
    </source>
</reference>
<dbReference type="EMBL" id="WUAV01000005">
    <property type="protein sequence ID" value="KAF1754733.1"/>
    <property type="molecule type" value="Genomic_DNA"/>
</dbReference>
<accession>A0A6A5GJ63</accession>
<keyword evidence="1" id="KW-1133">Transmembrane helix</keyword>
<gene>
    <name evidence="2" type="ORF">GCK72_021297</name>
</gene>
<dbReference type="GeneID" id="9827572"/>
<organism evidence="2 3">
    <name type="scientific">Caenorhabditis remanei</name>
    <name type="common">Caenorhabditis vulgaris</name>
    <dbReference type="NCBI Taxonomy" id="31234"/>
    <lineage>
        <taxon>Eukaryota</taxon>
        <taxon>Metazoa</taxon>
        <taxon>Ecdysozoa</taxon>
        <taxon>Nematoda</taxon>
        <taxon>Chromadorea</taxon>
        <taxon>Rhabditida</taxon>
        <taxon>Rhabditina</taxon>
        <taxon>Rhabditomorpha</taxon>
        <taxon>Rhabditoidea</taxon>
        <taxon>Rhabditidae</taxon>
        <taxon>Peloderinae</taxon>
        <taxon>Caenorhabditis</taxon>
    </lineage>
</organism>
<dbReference type="Proteomes" id="UP000483820">
    <property type="component" value="Chromosome V"/>
</dbReference>
<sequence>MNRNQAIRQQRNNIRRQNRRVHEYIESIMCALIAILIIGILFKNLIWRWAADDSSDVWAVYGGNPLYY</sequence>
<dbReference type="AlphaFoldDB" id="A0A6A5GJ63"/>
<keyword evidence="1" id="KW-0812">Transmembrane</keyword>
<protein>
    <submittedName>
        <fullName evidence="2">Uncharacterized protein</fullName>
    </submittedName>
</protein>
<dbReference type="CTD" id="9827572"/>